<evidence type="ECO:0000313" key="3">
    <source>
        <dbReference type="Proteomes" id="UP001211894"/>
    </source>
</evidence>
<evidence type="ECO:0000256" key="1">
    <source>
        <dbReference type="SAM" id="Phobius"/>
    </source>
</evidence>
<keyword evidence="1" id="KW-0812">Transmembrane</keyword>
<feature type="transmembrane region" description="Helical" evidence="1">
    <location>
        <begin position="12"/>
        <end position="36"/>
    </location>
</feature>
<keyword evidence="1" id="KW-0472">Membrane</keyword>
<name>A0ABT4X539_9BACI</name>
<dbReference type="EMBL" id="JAQKAB010000007">
    <property type="protein sequence ID" value="MDA7027308.1"/>
    <property type="molecule type" value="Genomic_DNA"/>
</dbReference>
<keyword evidence="3" id="KW-1185">Reference proteome</keyword>
<sequence>MKRKKRMNTRKYFTLVISGAIACTFLFMFTAVSSVVKQKVEQKLLPSDSIQYIHTQIKP</sequence>
<protein>
    <submittedName>
        <fullName evidence="2">Uncharacterized protein</fullName>
    </submittedName>
</protein>
<evidence type="ECO:0000313" key="2">
    <source>
        <dbReference type="EMBL" id="MDA7027308.1"/>
    </source>
</evidence>
<comment type="caution">
    <text evidence="2">The sequence shown here is derived from an EMBL/GenBank/DDBJ whole genome shotgun (WGS) entry which is preliminary data.</text>
</comment>
<proteinExistence type="predicted"/>
<dbReference type="Proteomes" id="UP001211894">
    <property type="component" value="Unassembled WGS sequence"/>
</dbReference>
<gene>
    <name evidence="2" type="ORF">PJ311_11880</name>
</gene>
<organism evidence="2 3">
    <name type="scientific">Bacillus changyiensis</name>
    <dbReference type="NCBI Taxonomy" id="3004103"/>
    <lineage>
        <taxon>Bacteria</taxon>
        <taxon>Bacillati</taxon>
        <taxon>Bacillota</taxon>
        <taxon>Bacilli</taxon>
        <taxon>Bacillales</taxon>
        <taxon>Bacillaceae</taxon>
        <taxon>Bacillus</taxon>
    </lineage>
</organism>
<keyword evidence="1" id="KW-1133">Transmembrane helix</keyword>
<dbReference type="RefSeq" id="WP_270802803.1">
    <property type="nucleotide sequence ID" value="NZ_JAQFWW010000005.1"/>
</dbReference>
<accession>A0ABT4X539</accession>
<dbReference type="PROSITE" id="PS51257">
    <property type="entry name" value="PROKAR_LIPOPROTEIN"/>
    <property type="match status" value="1"/>
</dbReference>
<reference evidence="2 3" key="1">
    <citation type="submission" date="2023-01" db="EMBL/GenBank/DDBJ databases">
        <title>Bacillus changyiensis sp. nov., isolated from a coastal deposit.</title>
        <authorList>
            <person name="Xiao G."/>
            <person name="Lai Q."/>
            <person name="Hu Z."/>
            <person name="Shao Z."/>
        </authorList>
    </citation>
    <scope>NUCLEOTIDE SEQUENCE [LARGE SCALE GENOMIC DNA]</scope>
    <source>
        <strain evidence="2 3">CLL-7-23</strain>
    </source>
</reference>